<evidence type="ECO:0000313" key="2">
    <source>
        <dbReference type="EMBL" id="WNM28508.1"/>
    </source>
</evidence>
<sequence>MTVRNPVHALRSRVGHQVFLKIAGPDGDAARLRVHDTPGPRWFPPGSPIRRVHADVTTFVGGLRALLLQSLHPLAMAGVAGHSGYRGDPWGRLARTSTFLAFTTFGAESDALRMVQMVRDTHEKVRGTAPDGREYDAGDPHLLTWVHIAEADSFLAAHQRYGERPLTPEQADEYVAQSGEVARRLGAVDVPTTTAELATALDAYRPELHATAAALDTARFLLREPPLPQVARPPYALLASGAVALLPAWARSELDLDRWTTRSFGPTAGALATHGIRWLMGSADRRASTVDDQSSARDLDETSSR</sequence>
<organism evidence="2">
    <name type="scientific">Demequina capsici</name>
    <dbReference type="NCBI Taxonomy" id="3075620"/>
    <lineage>
        <taxon>Bacteria</taxon>
        <taxon>Bacillati</taxon>
        <taxon>Actinomycetota</taxon>
        <taxon>Actinomycetes</taxon>
        <taxon>Micrococcales</taxon>
        <taxon>Demequinaceae</taxon>
        <taxon>Demequina</taxon>
    </lineage>
</organism>
<dbReference type="PANTHER" id="PTHR36151:SF3">
    <property type="entry name" value="ER-BOUND OXYGENASE MPAB_MPAB'_RUBBER OXYGENASE CATALYTIC DOMAIN-CONTAINING PROTEIN"/>
    <property type="match status" value="1"/>
</dbReference>
<dbReference type="AlphaFoldDB" id="A0AA96FEG6"/>
<reference evidence="2" key="1">
    <citation type="submission" date="2023-09" db="EMBL/GenBank/DDBJ databases">
        <title>Demequina sp. a novel bacteria isolated from Capsicum annuum.</title>
        <authorList>
            <person name="Humaira Z."/>
            <person name="Lee J."/>
            <person name="Cho D."/>
        </authorList>
    </citation>
    <scope>NUCLEOTIDE SEQUENCE</scope>
    <source>
        <strain evidence="2">PMTSA13</strain>
    </source>
</reference>
<dbReference type="EC" id="1.-.-.-" evidence="2"/>
<keyword evidence="2" id="KW-0560">Oxidoreductase</keyword>
<protein>
    <submittedName>
        <fullName evidence="2">Oxygenase MpaB family protein</fullName>
        <ecNumber evidence="2">1.-.-.-</ecNumber>
    </submittedName>
</protein>
<dbReference type="PANTHER" id="PTHR36151">
    <property type="entry name" value="BLR2777 PROTEIN"/>
    <property type="match status" value="1"/>
</dbReference>
<feature type="domain" description="ER-bound oxygenase mpaB/mpaB'/Rubber oxygenase catalytic" evidence="1">
    <location>
        <begin position="50"/>
        <end position="263"/>
    </location>
</feature>
<dbReference type="Pfam" id="PF09995">
    <property type="entry name" value="MPAB_Lcp_cat"/>
    <property type="match status" value="1"/>
</dbReference>
<accession>A0AA96FEG6</accession>
<dbReference type="KEGG" id="dcp:RN607_05755"/>
<name>A0AA96FEG6_9MICO</name>
<gene>
    <name evidence="2" type="ORF">RN607_05755</name>
</gene>
<dbReference type="Proteomes" id="UP001303408">
    <property type="component" value="Chromosome"/>
</dbReference>
<dbReference type="InterPro" id="IPR018713">
    <property type="entry name" value="MPAB/Lcp_cat_dom"/>
</dbReference>
<dbReference type="EMBL" id="CP134880">
    <property type="protein sequence ID" value="WNM28508.1"/>
    <property type="molecule type" value="Genomic_DNA"/>
</dbReference>
<dbReference type="GO" id="GO:0016491">
    <property type="term" value="F:oxidoreductase activity"/>
    <property type="evidence" value="ECO:0007669"/>
    <property type="project" value="UniProtKB-KW"/>
</dbReference>
<evidence type="ECO:0000259" key="1">
    <source>
        <dbReference type="Pfam" id="PF09995"/>
    </source>
</evidence>
<proteinExistence type="predicted"/>
<dbReference type="RefSeq" id="WP_313544971.1">
    <property type="nucleotide sequence ID" value="NZ_CP134880.1"/>
</dbReference>